<organism evidence="7 8">
    <name type="scientific">Heyndrickxia acidicola</name>
    <dbReference type="NCBI Taxonomy" id="209389"/>
    <lineage>
        <taxon>Bacteria</taxon>
        <taxon>Bacillati</taxon>
        <taxon>Bacillota</taxon>
        <taxon>Bacilli</taxon>
        <taxon>Bacillales</taxon>
        <taxon>Bacillaceae</taxon>
        <taxon>Heyndrickxia</taxon>
    </lineage>
</organism>
<dbReference type="Pfam" id="PF00877">
    <property type="entry name" value="NLPC_P60"/>
    <property type="match status" value="1"/>
</dbReference>
<sequence>MKSKIAVTMGMTALLLPFSMENAAAHASSAIGKVTVKADHLYVRSSDSFTAKPVSVLTKGETVNVYKEANGLYNIGGNQWVTASSKYVTFSKTASASGSASTVTTASVSSNALTVKVGQVNIRKSADFSSTIVAIAYKGDSYSIQGEENGMYKIGTNRWITANSAYVTVGSHSSGQVSSSSTSSSSSSPNVVSYAEKYEGMPYVWGSSDPANGGFDCSGLIYYVYKNNGYSISRLSAAGYWNQVEKLSSPQPGDLVFFQGTYEAGPSHVGIYVGGNNFISATSDGIEISSLSNSYWHQHFLGYGRF</sequence>
<comment type="caution">
    <text evidence="7">The sequence shown here is derived from an EMBL/GenBank/DDBJ whole genome shotgun (WGS) entry which is preliminary data.</text>
</comment>
<dbReference type="PANTHER" id="PTHR47053:SF1">
    <property type="entry name" value="MUREIN DD-ENDOPEPTIDASE MEPH-RELATED"/>
    <property type="match status" value="1"/>
</dbReference>
<dbReference type="Gene3D" id="2.30.30.40">
    <property type="entry name" value="SH3 Domains"/>
    <property type="match status" value="2"/>
</dbReference>
<evidence type="ECO:0000313" key="8">
    <source>
        <dbReference type="Proteomes" id="UP001341444"/>
    </source>
</evidence>
<evidence type="ECO:0000313" key="7">
    <source>
        <dbReference type="EMBL" id="MED1205308.1"/>
    </source>
</evidence>
<reference evidence="7 8" key="1">
    <citation type="submission" date="2023-03" db="EMBL/GenBank/DDBJ databases">
        <title>Bacillus Genome Sequencing.</title>
        <authorList>
            <person name="Dunlap C."/>
        </authorList>
    </citation>
    <scope>NUCLEOTIDE SEQUENCE [LARGE SCALE GENOMIC DNA]</scope>
    <source>
        <strain evidence="7 8">B-23453</strain>
    </source>
</reference>
<gene>
    <name evidence="7" type="ORF">P4T90_19855</name>
</gene>
<name>A0ABU6MLR2_9BACI</name>
<feature type="chain" id="PRO_5047338146" evidence="5">
    <location>
        <begin position="24"/>
        <end position="306"/>
    </location>
</feature>
<dbReference type="PANTHER" id="PTHR47053">
    <property type="entry name" value="MUREIN DD-ENDOPEPTIDASE MEPH-RELATED"/>
    <property type="match status" value="1"/>
</dbReference>
<dbReference type="RefSeq" id="WP_083953232.1">
    <property type="nucleotide sequence ID" value="NZ_JARMAB010000031.1"/>
</dbReference>
<dbReference type="EMBL" id="JARMAB010000031">
    <property type="protein sequence ID" value="MED1205308.1"/>
    <property type="molecule type" value="Genomic_DNA"/>
</dbReference>
<feature type="signal peptide" evidence="5">
    <location>
        <begin position="1"/>
        <end position="23"/>
    </location>
</feature>
<dbReference type="PROSITE" id="PS51935">
    <property type="entry name" value="NLPC_P60"/>
    <property type="match status" value="1"/>
</dbReference>
<protein>
    <submittedName>
        <fullName evidence="7">C40 family peptidase</fullName>
    </submittedName>
</protein>
<evidence type="ECO:0000256" key="1">
    <source>
        <dbReference type="ARBA" id="ARBA00007074"/>
    </source>
</evidence>
<keyword evidence="4" id="KW-0788">Thiol protease</keyword>
<keyword evidence="2" id="KW-0645">Protease</keyword>
<dbReference type="Gene3D" id="3.90.1720.10">
    <property type="entry name" value="endopeptidase domain like (from Nostoc punctiforme)"/>
    <property type="match status" value="1"/>
</dbReference>
<dbReference type="InterPro" id="IPR000064">
    <property type="entry name" value="NLP_P60_dom"/>
</dbReference>
<dbReference type="InterPro" id="IPR051202">
    <property type="entry name" value="Peptidase_C40"/>
</dbReference>
<keyword evidence="3" id="KW-0378">Hydrolase</keyword>
<proteinExistence type="inferred from homology"/>
<keyword evidence="8" id="KW-1185">Reference proteome</keyword>
<evidence type="ECO:0000256" key="5">
    <source>
        <dbReference type="SAM" id="SignalP"/>
    </source>
</evidence>
<evidence type="ECO:0000256" key="3">
    <source>
        <dbReference type="ARBA" id="ARBA00022801"/>
    </source>
</evidence>
<evidence type="ECO:0000256" key="4">
    <source>
        <dbReference type="ARBA" id="ARBA00022807"/>
    </source>
</evidence>
<evidence type="ECO:0000259" key="6">
    <source>
        <dbReference type="PROSITE" id="PS51935"/>
    </source>
</evidence>
<dbReference type="Proteomes" id="UP001341444">
    <property type="component" value="Unassembled WGS sequence"/>
</dbReference>
<accession>A0ABU6MLR2</accession>
<evidence type="ECO:0000256" key="2">
    <source>
        <dbReference type="ARBA" id="ARBA00022670"/>
    </source>
</evidence>
<dbReference type="SUPFAM" id="SSF54001">
    <property type="entry name" value="Cysteine proteinases"/>
    <property type="match status" value="1"/>
</dbReference>
<keyword evidence="5" id="KW-0732">Signal</keyword>
<comment type="similarity">
    <text evidence="1">Belongs to the peptidase C40 family.</text>
</comment>
<dbReference type="InterPro" id="IPR038765">
    <property type="entry name" value="Papain-like_cys_pep_sf"/>
</dbReference>
<feature type="domain" description="NlpC/P60" evidence="6">
    <location>
        <begin position="185"/>
        <end position="306"/>
    </location>
</feature>